<dbReference type="PROSITE" id="PS00893">
    <property type="entry name" value="NUDIX_BOX"/>
    <property type="match status" value="1"/>
</dbReference>
<dbReference type="EMBL" id="PGCK01000002">
    <property type="protein sequence ID" value="MCD1293982.1"/>
    <property type="molecule type" value="Genomic_DNA"/>
</dbReference>
<name>A0AAP2W5A6_9EURY</name>
<protein>
    <submittedName>
        <fullName evidence="3">NUDIX hydrolase</fullName>
    </submittedName>
</protein>
<evidence type="ECO:0000313" key="3">
    <source>
        <dbReference type="EMBL" id="MCD1293982.1"/>
    </source>
</evidence>
<reference evidence="3 4" key="1">
    <citation type="submission" date="2017-11" db="EMBL/GenBank/DDBJ databases">
        <title>Isolation and Characterization of Family Methanocellaceae Species from Potential Methane Hydrate Area Offshore Southwestern Taiwan.</title>
        <authorList>
            <person name="Zhang W.-L."/>
            <person name="Chen W.-C."/>
            <person name="Lai M.-C."/>
            <person name="Chen S.-C."/>
        </authorList>
    </citation>
    <scope>NUCLEOTIDE SEQUENCE [LARGE SCALE GENOMIC DNA]</scope>
    <source>
        <strain evidence="3 4">CWC-04</strain>
    </source>
</reference>
<dbReference type="InterPro" id="IPR015797">
    <property type="entry name" value="NUDIX_hydrolase-like_dom_sf"/>
</dbReference>
<dbReference type="Proteomes" id="UP001320159">
    <property type="component" value="Unassembled WGS sequence"/>
</dbReference>
<dbReference type="RefSeq" id="WP_230740507.1">
    <property type="nucleotide sequence ID" value="NZ_PGCK01000002.1"/>
</dbReference>
<comment type="caution">
    <text evidence="3">The sequence shown here is derived from an EMBL/GenBank/DDBJ whole genome shotgun (WGS) entry which is preliminary data.</text>
</comment>
<evidence type="ECO:0000256" key="1">
    <source>
        <dbReference type="ARBA" id="ARBA00022801"/>
    </source>
</evidence>
<dbReference type="PANTHER" id="PTHR43736:SF1">
    <property type="entry name" value="DIHYDRONEOPTERIN TRIPHOSPHATE DIPHOSPHATASE"/>
    <property type="match status" value="1"/>
</dbReference>
<sequence length="139" mass="15862">MATRYIVGCGAVVRNKDGKYLMVKQMNGYWRSKWIFPGGKLELGETLEDCARRELIEETGCDFEISRQIGAYVSYDPATEHEKQVVLVYYLGNYTCGELRIGDGVTEVGWFYFDEIENMTAEGKVPKIIFQVALDSIHK</sequence>
<keyword evidence="4" id="KW-1185">Reference proteome</keyword>
<dbReference type="InterPro" id="IPR020476">
    <property type="entry name" value="Nudix_hydrolase"/>
</dbReference>
<dbReference type="InterPro" id="IPR000086">
    <property type="entry name" value="NUDIX_hydrolase_dom"/>
</dbReference>
<accession>A0AAP2W5A6</accession>
<dbReference type="PANTHER" id="PTHR43736">
    <property type="entry name" value="ADP-RIBOSE PYROPHOSPHATASE"/>
    <property type="match status" value="1"/>
</dbReference>
<dbReference type="SUPFAM" id="SSF55811">
    <property type="entry name" value="Nudix"/>
    <property type="match status" value="1"/>
</dbReference>
<feature type="domain" description="Nudix hydrolase" evidence="2">
    <location>
        <begin position="4"/>
        <end position="133"/>
    </location>
</feature>
<organism evidence="3 4">
    <name type="scientific">Methanooceanicella nereidis</name>
    <dbReference type="NCBI Taxonomy" id="2052831"/>
    <lineage>
        <taxon>Archaea</taxon>
        <taxon>Methanobacteriati</taxon>
        <taxon>Methanobacteriota</taxon>
        <taxon>Stenosarchaea group</taxon>
        <taxon>Methanomicrobia</taxon>
        <taxon>Methanocellales</taxon>
        <taxon>Methanocellaceae</taxon>
        <taxon>Methanooceanicella</taxon>
    </lineage>
</organism>
<dbReference type="Pfam" id="PF00293">
    <property type="entry name" value="NUDIX"/>
    <property type="match status" value="1"/>
</dbReference>
<dbReference type="PRINTS" id="PR00502">
    <property type="entry name" value="NUDIXFAMILY"/>
</dbReference>
<evidence type="ECO:0000313" key="4">
    <source>
        <dbReference type="Proteomes" id="UP001320159"/>
    </source>
</evidence>
<dbReference type="AlphaFoldDB" id="A0AAP2W5A6"/>
<dbReference type="GO" id="GO:0016787">
    <property type="term" value="F:hydrolase activity"/>
    <property type="evidence" value="ECO:0007669"/>
    <property type="project" value="UniProtKB-KW"/>
</dbReference>
<dbReference type="InterPro" id="IPR020084">
    <property type="entry name" value="NUDIX_hydrolase_CS"/>
</dbReference>
<dbReference type="PROSITE" id="PS51462">
    <property type="entry name" value="NUDIX"/>
    <property type="match status" value="1"/>
</dbReference>
<proteinExistence type="predicted"/>
<dbReference type="Gene3D" id="3.90.79.10">
    <property type="entry name" value="Nucleoside Triphosphate Pyrophosphohydrolase"/>
    <property type="match status" value="1"/>
</dbReference>
<gene>
    <name evidence="3" type="ORF">CUJ83_03100</name>
</gene>
<keyword evidence="1 3" id="KW-0378">Hydrolase</keyword>
<evidence type="ECO:0000259" key="2">
    <source>
        <dbReference type="PROSITE" id="PS51462"/>
    </source>
</evidence>